<dbReference type="EMBL" id="JALLBG020000136">
    <property type="protein sequence ID" value="KAL3762339.1"/>
    <property type="molecule type" value="Genomic_DNA"/>
</dbReference>
<dbReference type="PROSITE" id="PS50828">
    <property type="entry name" value="SMR"/>
    <property type="match status" value="1"/>
</dbReference>
<dbReference type="Pfam" id="PF01535">
    <property type="entry name" value="PPR"/>
    <property type="match status" value="2"/>
</dbReference>
<evidence type="ECO:0000259" key="3">
    <source>
        <dbReference type="PROSITE" id="PS50828"/>
    </source>
</evidence>
<dbReference type="Pfam" id="PF01713">
    <property type="entry name" value="Smr"/>
    <property type="match status" value="1"/>
</dbReference>
<dbReference type="PROSITE" id="PS51375">
    <property type="entry name" value="PPR"/>
    <property type="match status" value="1"/>
</dbReference>
<feature type="region of interest" description="Disordered" evidence="2">
    <location>
        <begin position="531"/>
        <end position="554"/>
    </location>
</feature>
<feature type="repeat" description="PPR" evidence="1">
    <location>
        <begin position="692"/>
        <end position="726"/>
    </location>
</feature>
<dbReference type="Gene3D" id="1.25.40.10">
    <property type="entry name" value="Tetratricopeptide repeat domain"/>
    <property type="match status" value="3"/>
</dbReference>
<dbReference type="InterPro" id="IPR011990">
    <property type="entry name" value="TPR-like_helical_dom_sf"/>
</dbReference>
<dbReference type="Pfam" id="PF13812">
    <property type="entry name" value="PPR_3"/>
    <property type="match status" value="1"/>
</dbReference>
<comment type="caution">
    <text evidence="4">The sequence shown here is derived from an EMBL/GenBank/DDBJ whole genome shotgun (WGS) entry which is preliminary data.</text>
</comment>
<proteinExistence type="predicted"/>
<dbReference type="InterPro" id="IPR002625">
    <property type="entry name" value="Smr_dom"/>
</dbReference>
<evidence type="ECO:0000256" key="2">
    <source>
        <dbReference type="SAM" id="MobiDB-lite"/>
    </source>
</evidence>
<dbReference type="PANTHER" id="PTHR47938:SF35">
    <property type="entry name" value="PENTATRICOPEPTIDE REPEAT-CONTAINING PROTEIN 4, MITOCHONDRIAL-RELATED"/>
    <property type="match status" value="1"/>
</dbReference>
<evidence type="ECO:0000256" key="1">
    <source>
        <dbReference type="PROSITE-ProRule" id="PRU00708"/>
    </source>
</evidence>
<gene>
    <name evidence="4" type="ORF">ACHAWU_003844</name>
</gene>
<dbReference type="PANTHER" id="PTHR47938">
    <property type="entry name" value="RESPIRATORY COMPLEX I CHAPERONE (CIA84), PUTATIVE (AFU_ORTHOLOGUE AFUA_2G06020)-RELATED"/>
    <property type="match status" value="1"/>
</dbReference>
<accession>A0ABD3MEG8</accession>
<dbReference type="Proteomes" id="UP001530293">
    <property type="component" value="Unassembled WGS sequence"/>
</dbReference>
<dbReference type="Gene3D" id="3.30.1370.110">
    <property type="match status" value="1"/>
</dbReference>
<feature type="compositionally biased region" description="Low complexity" evidence="2">
    <location>
        <begin position="112"/>
        <end position="124"/>
    </location>
</feature>
<reference evidence="4 5" key="1">
    <citation type="submission" date="2024-10" db="EMBL/GenBank/DDBJ databases">
        <title>Updated reference genomes for cyclostephanoid diatoms.</title>
        <authorList>
            <person name="Roberts W.R."/>
            <person name="Alverson A.J."/>
        </authorList>
    </citation>
    <scope>NUCLEOTIDE SEQUENCE [LARGE SCALE GENOMIC DNA]</scope>
    <source>
        <strain evidence="4 5">AJA232-27</strain>
    </source>
</reference>
<evidence type="ECO:0000313" key="5">
    <source>
        <dbReference type="Proteomes" id="UP001530293"/>
    </source>
</evidence>
<feature type="region of interest" description="Disordered" evidence="2">
    <location>
        <begin position="93"/>
        <end position="124"/>
    </location>
</feature>
<dbReference type="InterPro" id="IPR002885">
    <property type="entry name" value="PPR_rpt"/>
</dbReference>
<name>A0ABD3MEG8_9STRA</name>
<sequence>MQPMDQIMPDSSKVNDECLASNTDSMSCEKMIDFPSSTSTIIWRQRRRRRYRSLPLPLRHRRHHNHQASSFYRSCHEHKAQCINRFIINESRKDRGPFHQSHGRRRSNMSCTSHTHNSSSSSSSNNNIVTLLILLLSSTASIVAIRSSSHHHHTPPLLASSFITPTFLSSRQQQYGNHQYYYCGRRSVGNNNRASLFVSIQHPSSSSSSIGRIIGSGSGYGGIAKDVMSSFSHNHDGTNKGGGRVSDVYDDSWPLTFQSSSTAILQKLSSFSSNISRLRTARKKLSLQEGDKDETTTIAANVNKKSEDDALIRACTSLVYFLRDETGKISSFSASSFDDITWDSNSLESVKEMLEMVLIQAIRASSEVGDFVLLPKIVVAAVEYASSIAQFTTSTLAGSTTTTTTVSTSIAILSPRIFGEAISSLSKTKASLSKIKSLWNYFMYDVVGWNSTAAKKYPWILSSPPSSYELNAMLTSLGERGKITAAIKLYRQVVCDGYDDDEGDRLRSMKGDAYSASILFGMLAESISSSRGRNTKSSEVDGKQEVDAVAGTSKNEKDSGVEKYVSPCWQWNEAMALLGTFAPSQLNNFAYTALLTVNERATEEYSNNGVDAMSRRRHDGVRCALLVLEKMKADKISPDVVTCSTLMTTFDKGRNWKAAVTLLNAMQQSSSTSATAASIDNKTRGWSLPPPNTYTYSSVISTCARCNQGKLALSLLNQLEENALSSKDIHIKATSAAEPNTWVYNAAISACAESANVASAAPSSVRSKISRGAYLATAFDILHKMEMNSNGNDSNGLPATALPDTVTYNTILSVLDESSFAALKESFKEEPNTEGNNDNRLSKYDHISEVVIDILDTMEARGIGRDAITYYNAILACGTSSGSSEHAFEILRSADNGRTTEKPLKGRAVTGTVFVANAALSVASKTGDVQLVPEILLLMDTVNAKLNAESIKRIIRTLGKVADCEAILALLICLRGQDFANDILKARYSIDILSHMSEDLIPLIEEGVYSAAITSSLRHDELGVADQILLSMKKNGLTLNQRSLKEIISEYCRMAMTSSKEEFKVARMLKRQGNDNSQYGIVEPIYITSLARARAALTMVRAVEKPSPGLLSPVAKACCAAGLWQDARSILRRMHRAAIRELRLGNNGPSTIHVGEKFLDELPRLHRSLLKFCAKGGNITPALNFADDIQFLVSQIRQHGKSLRGMEKTDDKEPELITISSRLLMGISTPDNTQKEDYIKSSSSSTILERPFGLTGQDWKLILIAASRGGHWKVCVGTLPYLEPYVKATHPKFARESVTSSSGDIGASRPSLERLNRKYDRIARALTAAVLCFEARSQYAWAMRAIDDWIEWGGRRPRKEAVASACRILAKRYRGQEVLTLVTKVLTIPSIDSDNLDDKSEVSEYTYEKAIHTEAINALYKNGLYTEADQLYADGVTNGHLPWPVIDRIDDEQLKLDLHGMSAAVAHSAVRVSLQKEIIESQAYAGDAKSRDVLIITGRGRRSGEMFRPVLRPEVQRMLTEEFYPPLGTRSIPGNMGALLVSSGDIEGWLNHQQKQKGERLLFVADMLRDISSGNRLERALLKKFKQEGSTPLATGDDTGE</sequence>
<dbReference type="SUPFAM" id="SSF160443">
    <property type="entry name" value="SMR domain-like"/>
    <property type="match status" value="1"/>
</dbReference>
<dbReference type="InterPro" id="IPR036063">
    <property type="entry name" value="Smr_dom_sf"/>
</dbReference>
<feature type="domain" description="Smr" evidence="3">
    <location>
        <begin position="1456"/>
        <end position="1544"/>
    </location>
</feature>
<protein>
    <recommendedName>
        <fullName evidence="3">Smr domain-containing protein</fullName>
    </recommendedName>
</protein>
<evidence type="ECO:0000313" key="4">
    <source>
        <dbReference type="EMBL" id="KAL3762339.1"/>
    </source>
</evidence>
<keyword evidence="5" id="KW-1185">Reference proteome</keyword>
<feature type="compositionally biased region" description="Basic and acidic residues" evidence="2">
    <location>
        <begin position="536"/>
        <end position="546"/>
    </location>
</feature>
<organism evidence="4 5">
    <name type="scientific">Discostella pseudostelligera</name>
    <dbReference type="NCBI Taxonomy" id="259834"/>
    <lineage>
        <taxon>Eukaryota</taxon>
        <taxon>Sar</taxon>
        <taxon>Stramenopiles</taxon>
        <taxon>Ochrophyta</taxon>
        <taxon>Bacillariophyta</taxon>
        <taxon>Coscinodiscophyceae</taxon>
        <taxon>Thalassiosirophycidae</taxon>
        <taxon>Stephanodiscales</taxon>
        <taxon>Stephanodiscaceae</taxon>
        <taxon>Discostella</taxon>
    </lineage>
</organism>